<gene>
    <name evidence="2" type="ORF">HHL27_07885</name>
</gene>
<sequence length="155" mass="16028">MTEETASRLRDRLDAAKARDVARSSVETVKGVIHEHPVAALAGGILVGAIVARMLPRGSKTQEEPVKKAGKSASALAALGAELALAYATKAAEKGREGVHKLEDIGGSVSGRIGDGASEAKKRAADFAEIAVGALRDAGEAALKRANDLKDRVKH</sequence>
<comment type="caution">
    <text evidence="2">The sequence shown here is derived from an EMBL/GenBank/DDBJ whole genome shotgun (WGS) entry which is preliminary data.</text>
</comment>
<name>A0A7Y0BNI9_9SPHN</name>
<dbReference type="EMBL" id="JABBGM010000003">
    <property type="protein sequence ID" value="NML93584.1"/>
    <property type="molecule type" value="Genomic_DNA"/>
</dbReference>
<organism evidence="2 3">
    <name type="scientific">Novosphingobium olei</name>
    <dbReference type="NCBI Taxonomy" id="2728851"/>
    <lineage>
        <taxon>Bacteria</taxon>
        <taxon>Pseudomonadati</taxon>
        <taxon>Pseudomonadota</taxon>
        <taxon>Alphaproteobacteria</taxon>
        <taxon>Sphingomonadales</taxon>
        <taxon>Sphingomonadaceae</taxon>
        <taxon>Novosphingobium</taxon>
    </lineage>
</organism>
<feature type="region of interest" description="Disordered" evidence="1">
    <location>
        <begin position="94"/>
        <end position="114"/>
    </location>
</feature>
<dbReference type="RefSeq" id="WP_169492864.1">
    <property type="nucleotide sequence ID" value="NZ_JABBGM010000003.1"/>
</dbReference>
<evidence type="ECO:0000313" key="2">
    <source>
        <dbReference type="EMBL" id="NML93584.1"/>
    </source>
</evidence>
<accession>A0A7Y0BNI9</accession>
<reference evidence="2 3" key="1">
    <citation type="submission" date="2020-04" db="EMBL/GenBank/DDBJ databases">
        <title>Novosphingobium sp. TW-4 isolated from soil.</title>
        <authorList>
            <person name="Dahal R.H."/>
            <person name="Chaudhary D.K."/>
        </authorList>
    </citation>
    <scope>NUCLEOTIDE SEQUENCE [LARGE SCALE GENOMIC DNA]</scope>
    <source>
        <strain evidence="2 3">TW-4</strain>
    </source>
</reference>
<dbReference type="Proteomes" id="UP000583556">
    <property type="component" value="Unassembled WGS sequence"/>
</dbReference>
<evidence type="ECO:0000313" key="3">
    <source>
        <dbReference type="Proteomes" id="UP000583556"/>
    </source>
</evidence>
<dbReference type="AlphaFoldDB" id="A0A7Y0BNI9"/>
<keyword evidence="3" id="KW-1185">Reference proteome</keyword>
<protein>
    <recommendedName>
        <fullName evidence="4">DUF883 domain-containing protein</fullName>
    </recommendedName>
</protein>
<evidence type="ECO:0000256" key="1">
    <source>
        <dbReference type="SAM" id="MobiDB-lite"/>
    </source>
</evidence>
<proteinExistence type="predicted"/>
<feature type="compositionally biased region" description="Basic and acidic residues" evidence="1">
    <location>
        <begin position="94"/>
        <end position="104"/>
    </location>
</feature>
<evidence type="ECO:0008006" key="4">
    <source>
        <dbReference type="Google" id="ProtNLM"/>
    </source>
</evidence>